<comment type="similarity">
    <text evidence="1">Belongs to the Nudix hydrolase family.</text>
</comment>
<feature type="domain" description="Nudix hydrolase" evidence="4">
    <location>
        <begin position="409"/>
        <end position="541"/>
    </location>
</feature>
<dbReference type="PROSITE" id="PS00893">
    <property type="entry name" value="NUDIX_BOX"/>
    <property type="match status" value="1"/>
</dbReference>
<dbReference type="InterPro" id="IPR000086">
    <property type="entry name" value="NUDIX_hydrolase_dom"/>
</dbReference>
<evidence type="ECO:0000256" key="3">
    <source>
        <dbReference type="ARBA" id="ARBA00022801"/>
    </source>
</evidence>
<dbReference type="PROSITE" id="PS51462">
    <property type="entry name" value="NUDIX"/>
    <property type="match status" value="1"/>
</dbReference>
<comment type="caution">
    <text evidence="5">The sequence shown here is derived from an EMBL/GenBank/DDBJ whole genome shotgun (WGS) entry which is preliminary data.</text>
</comment>
<organism evidence="5 6">
    <name type="scientific">Senna tora</name>
    <dbReference type="NCBI Taxonomy" id="362788"/>
    <lineage>
        <taxon>Eukaryota</taxon>
        <taxon>Viridiplantae</taxon>
        <taxon>Streptophyta</taxon>
        <taxon>Embryophyta</taxon>
        <taxon>Tracheophyta</taxon>
        <taxon>Spermatophyta</taxon>
        <taxon>Magnoliopsida</taxon>
        <taxon>eudicotyledons</taxon>
        <taxon>Gunneridae</taxon>
        <taxon>Pentapetalae</taxon>
        <taxon>rosids</taxon>
        <taxon>fabids</taxon>
        <taxon>Fabales</taxon>
        <taxon>Fabaceae</taxon>
        <taxon>Caesalpinioideae</taxon>
        <taxon>Cassia clade</taxon>
        <taxon>Senna</taxon>
    </lineage>
</organism>
<dbReference type="PRINTS" id="PR01356">
    <property type="entry name" value="GFGPROTEIN"/>
</dbReference>
<dbReference type="PANTHER" id="PTHR13994">
    <property type="entry name" value="NUDIX HYDROLASE RELATED"/>
    <property type="match status" value="1"/>
</dbReference>
<dbReference type="InterPro" id="IPR003293">
    <property type="entry name" value="Nudix_hydrolase6-like"/>
</dbReference>
<proteinExistence type="inferred from homology"/>
<dbReference type="GO" id="GO:0051287">
    <property type="term" value="F:NAD binding"/>
    <property type="evidence" value="ECO:0007669"/>
    <property type="project" value="TreeGrafter"/>
</dbReference>
<dbReference type="InterPro" id="IPR015797">
    <property type="entry name" value="NUDIX_hydrolase-like_dom_sf"/>
</dbReference>
<dbReference type="Gene3D" id="3.90.79.10">
    <property type="entry name" value="Nucleoside Triphosphate Pyrophosphohydrolase"/>
    <property type="match status" value="1"/>
</dbReference>
<evidence type="ECO:0000256" key="2">
    <source>
        <dbReference type="ARBA" id="ARBA00022723"/>
    </source>
</evidence>
<reference evidence="5" key="1">
    <citation type="submission" date="2020-09" db="EMBL/GenBank/DDBJ databases">
        <title>Genome-Enabled Discovery of Anthraquinone Biosynthesis in Senna tora.</title>
        <authorList>
            <person name="Kang S.-H."/>
            <person name="Pandey R.P."/>
            <person name="Lee C.-M."/>
            <person name="Sim J.-S."/>
            <person name="Jeong J.-T."/>
            <person name="Choi B.-S."/>
            <person name="Jung M."/>
            <person name="Ginzburg D."/>
            <person name="Zhao K."/>
            <person name="Won S.Y."/>
            <person name="Oh T.-J."/>
            <person name="Yu Y."/>
            <person name="Kim N.-H."/>
            <person name="Lee O.R."/>
            <person name="Lee T.-H."/>
            <person name="Bashyal P."/>
            <person name="Kim T.-S."/>
            <person name="Lee W.-H."/>
            <person name="Kawkins C."/>
            <person name="Kim C.-K."/>
            <person name="Kim J.S."/>
            <person name="Ahn B.O."/>
            <person name="Rhee S.Y."/>
            <person name="Sohng J.K."/>
        </authorList>
    </citation>
    <scope>NUCLEOTIDE SEQUENCE</scope>
    <source>
        <tissue evidence="5">Leaf</tissue>
    </source>
</reference>
<dbReference type="FunFam" id="3.40.630.30:FF:000016">
    <property type="entry name" value="nudix hydrolase 2"/>
    <property type="match status" value="1"/>
</dbReference>
<keyword evidence="2" id="KW-0479">Metal-binding</keyword>
<dbReference type="Gene3D" id="3.40.630.30">
    <property type="match status" value="1"/>
</dbReference>
<dbReference type="Proteomes" id="UP000634136">
    <property type="component" value="Unassembled WGS sequence"/>
</dbReference>
<dbReference type="GO" id="GO:0046872">
    <property type="term" value="F:metal ion binding"/>
    <property type="evidence" value="ECO:0007669"/>
    <property type="project" value="UniProtKB-KW"/>
</dbReference>
<dbReference type="InterPro" id="IPR040618">
    <property type="entry name" value="Pre-Nudix"/>
</dbReference>
<evidence type="ECO:0000313" key="6">
    <source>
        <dbReference type="Proteomes" id="UP000634136"/>
    </source>
</evidence>
<dbReference type="AlphaFoldDB" id="A0A834WW98"/>
<evidence type="ECO:0000259" key="4">
    <source>
        <dbReference type="PROSITE" id="PS51462"/>
    </source>
</evidence>
<sequence length="582" mass="65184">MYLSHAMNLLEGGAYNVYVNVVWIPEDPEPPCESHCIDFEVALVAKARDNHVVVLLLLVGRWVGGGDVRGYGGRWGNLTQIEVTISWQNREGEKLGPIALPIWVDYCGKSFEPVEFLEPAFKVLEVKALPYGLVGVSEGHSRNLVYGRWGIVPLRWDRRGVFVDLGMVPYEDGSTRKGNVDLLRRNQALNDQSLESESRAKKMRLIAVGEYHDEGNGRKKFKEGPVQISKSQSRDSMEISLCLQAGHPYKYLKLKVLCSPLTHLVPSLPKRTLLGSVFPSCLVSPQDNKSSTLFPRPYMSASTATLAKEQMGYRGISLLSAIEDRHGGVIVNMVEPMDSWVFASALKASISNWRQQGKKGVWIKLPIGHANLVEVAVKAGFRYHHAEPDYLMLVHWIPNTVDTLPPNASHRVGIGAFVMNTNREVLVVQESNGRFSGTGLWKLPTGTVDEGEDICTAAIREVKEETGVDTEFVEVLAFRQSHKSFFQKSDFFFVCMLQPHSFDIQTQASEIEAAQWMPVEDYAAQPFVRKNELFNYITKICLEKLDGNYSGFCPLLTTSSGKKTYLYFNNQDAGHLKASKDY</sequence>
<dbReference type="GO" id="GO:0035529">
    <property type="term" value="F:NADH pyrophosphatase activity"/>
    <property type="evidence" value="ECO:0007669"/>
    <property type="project" value="TreeGrafter"/>
</dbReference>
<dbReference type="GO" id="GO:0047631">
    <property type="term" value="F:ADP-ribose diphosphatase activity"/>
    <property type="evidence" value="ECO:0007669"/>
    <property type="project" value="TreeGrafter"/>
</dbReference>
<accession>A0A834WW98</accession>
<keyword evidence="6" id="KW-1185">Reference proteome</keyword>
<dbReference type="SUPFAM" id="SSF55811">
    <property type="entry name" value="Nudix"/>
    <property type="match status" value="1"/>
</dbReference>
<dbReference type="PANTHER" id="PTHR13994:SF26">
    <property type="entry name" value="NUDIX HYDROLASE 5-RELATED"/>
    <property type="match status" value="1"/>
</dbReference>
<dbReference type="Pfam" id="PF18290">
    <property type="entry name" value="Nudix_hydro"/>
    <property type="match status" value="1"/>
</dbReference>
<keyword evidence="3 5" id="KW-0378">Hydrolase</keyword>
<evidence type="ECO:0000313" key="5">
    <source>
        <dbReference type="EMBL" id="KAF7833143.1"/>
    </source>
</evidence>
<name>A0A834WW98_9FABA</name>
<dbReference type="FunFam" id="3.90.79.10:FF:000015">
    <property type="entry name" value="Nudix hydrolase 8"/>
    <property type="match status" value="1"/>
</dbReference>
<dbReference type="CDD" id="cd04670">
    <property type="entry name" value="NUDIX_ASFGF2_Nudt6"/>
    <property type="match status" value="1"/>
</dbReference>
<dbReference type="OrthoDB" id="447842at2759"/>
<gene>
    <name evidence="5" type="ORF">G2W53_015476</name>
</gene>
<dbReference type="Pfam" id="PF00293">
    <property type="entry name" value="NUDIX"/>
    <property type="match status" value="1"/>
</dbReference>
<dbReference type="EMBL" id="JAAIUW010000005">
    <property type="protein sequence ID" value="KAF7833143.1"/>
    <property type="molecule type" value="Genomic_DNA"/>
</dbReference>
<dbReference type="InterPro" id="IPR020084">
    <property type="entry name" value="NUDIX_hydrolase_CS"/>
</dbReference>
<evidence type="ECO:0000256" key="1">
    <source>
        <dbReference type="ARBA" id="ARBA00005582"/>
    </source>
</evidence>
<protein>
    <submittedName>
        <fullName evidence="5">Nudix hydrolase 2</fullName>
    </submittedName>
</protein>